<dbReference type="WBParaSite" id="nRc.2.0.1.t27193-RA">
    <property type="protein sequence ID" value="nRc.2.0.1.t27193-RA"/>
    <property type="gene ID" value="nRc.2.0.1.g27193"/>
</dbReference>
<dbReference type="AlphaFoldDB" id="A0A915JM57"/>
<keyword evidence="1" id="KW-1185">Reference proteome</keyword>
<evidence type="ECO:0000313" key="1">
    <source>
        <dbReference type="Proteomes" id="UP000887565"/>
    </source>
</evidence>
<sequence length="70" mass="7478">MIKQAGDAGVPFVGRQEVTMLTSPVVFSFVDRFTLTGLTYFGRGGGKADNRVRAETTAAAENPRLITQTG</sequence>
<evidence type="ECO:0000313" key="2">
    <source>
        <dbReference type="WBParaSite" id="nRc.2.0.1.t27193-RA"/>
    </source>
</evidence>
<organism evidence="1 2">
    <name type="scientific">Romanomermis culicivorax</name>
    <name type="common">Nematode worm</name>
    <dbReference type="NCBI Taxonomy" id="13658"/>
    <lineage>
        <taxon>Eukaryota</taxon>
        <taxon>Metazoa</taxon>
        <taxon>Ecdysozoa</taxon>
        <taxon>Nematoda</taxon>
        <taxon>Enoplea</taxon>
        <taxon>Dorylaimia</taxon>
        <taxon>Mermithida</taxon>
        <taxon>Mermithoidea</taxon>
        <taxon>Mermithidae</taxon>
        <taxon>Romanomermis</taxon>
    </lineage>
</organism>
<accession>A0A915JM57</accession>
<reference evidence="2" key="1">
    <citation type="submission" date="2022-11" db="UniProtKB">
        <authorList>
            <consortium name="WormBaseParasite"/>
        </authorList>
    </citation>
    <scope>IDENTIFICATION</scope>
</reference>
<name>A0A915JM57_ROMCU</name>
<protein>
    <submittedName>
        <fullName evidence="2">Uncharacterized protein</fullName>
    </submittedName>
</protein>
<dbReference type="Proteomes" id="UP000887565">
    <property type="component" value="Unplaced"/>
</dbReference>
<proteinExistence type="predicted"/>